<keyword evidence="3" id="KW-1185">Reference proteome</keyword>
<reference evidence="2 3" key="1">
    <citation type="submission" date="2019-07" db="EMBL/GenBank/DDBJ databases">
        <title>Genomic Encyclopedia of Archaeal and Bacterial Type Strains, Phase II (KMG-II): from individual species to whole genera.</title>
        <authorList>
            <person name="Goeker M."/>
        </authorList>
    </citation>
    <scope>NUCLEOTIDE SEQUENCE [LARGE SCALE GENOMIC DNA]</scope>
    <source>
        <strain evidence="2 3">DSM 46842</strain>
    </source>
</reference>
<keyword evidence="2" id="KW-0808">Transferase</keyword>
<dbReference type="Pfam" id="PF01209">
    <property type="entry name" value="Ubie_methyltran"/>
    <property type="match status" value="1"/>
</dbReference>
<name>A0A5S5D7Q6_9ACTN</name>
<dbReference type="Gene3D" id="3.40.50.150">
    <property type="entry name" value="Vaccinia Virus protein VP39"/>
    <property type="match status" value="1"/>
</dbReference>
<dbReference type="PANTHER" id="PTHR43861">
    <property type="entry name" value="TRANS-ACONITATE 2-METHYLTRANSFERASE-RELATED"/>
    <property type="match status" value="1"/>
</dbReference>
<dbReference type="GO" id="GO:0008168">
    <property type="term" value="F:methyltransferase activity"/>
    <property type="evidence" value="ECO:0007669"/>
    <property type="project" value="UniProtKB-KW"/>
</dbReference>
<feature type="region of interest" description="Disordered" evidence="1">
    <location>
        <begin position="201"/>
        <end position="220"/>
    </location>
</feature>
<evidence type="ECO:0000256" key="1">
    <source>
        <dbReference type="SAM" id="MobiDB-lite"/>
    </source>
</evidence>
<sequence>MQHYDVLSWVYEYGTELLHGGHRREAIDLLRLEPGATVLDVAAGTGANFPLLIERIGASGRICAIDYSPGMLARAAAKVRKTGWDNVDLIEADARTLDAELVGLPQVDAAICVLGLSVVPDWREVFERMFGLVRSGGRVVVMDLNLDGKRTSGVANAYYRRLAQADSRRRFWEPLQSQADDVELIDHTWFGGVARIAGGTKPPRVVSPAVSSPHGHDPAP</sequence>
<dbReference type="InterPro" id="IPR029063">
    <property type="entry name" value="SAM-dependent_MTases_sf"/>
</dbReference>
<dbReference type="Proteomes" id="UP000322499">
    <property type="component" value="Unassembled WGS sequence"/>
</dbReference>
<evidence type="ECO:0000313" key="3">
    <source>
        <dbReference type="Proteomes" id="UP000322499"/>
    </source>
</evidence>
<comment type="caution">
    <text evidence="2">The sequence shown here is derived from an EMBL/GenBank/DDBJ whole genome shotgun (WGS) entry which is preliminary data.</text>
</comment>
<dbReference type="CDD" id="cd02440">
    <property type="entry name" value="AdoMet_MTases"/>
    <property type="match status" value="1"/>
</dbReference>
<accession>A0A5S5D7Q6</accession>
<organism evidence="2 3">
    <name type="scientific">Blastococcus xanthinilyticus</name>
    <dbReference type="NCBI Taxonomy" id="1564164"/>
    <lineage>
        <taxon>Bacteria</taxon>
        <taxon>Bacillati</taxon>
        <taxon>Actinomycetota</taxon>
        <taxon>Actinomycetes</taxon>
        <taxon>Geodermatophilales</taxon>
        <taxon>Geodermatophilaceae</taxon>
        <taxon>Blastococcus</taxon>
    </lineage>
</organism>
<feature type="compositionally biased region" description="Low complexity" evidence="1">
    <location>
        <begin position="202"/>
        <end position="213"/>
    </location>
</feature>
<dbReference type="EMBL" id="VNHW01000001">
    <property type="protein sequence ID" value="TYP90782.1"/>
    <property type="molecule type" value="Genomic_DNA"/>
</dbReference>
<proteinExistence type="predicted"/>
<dbReference type="RefSeq" id="WP_166531517.1">
    <property type="nucleotide sequence ID" value="NZ_VNHW01000001.1"/>
</dbReference>
<dbReference type="SUPFAM" id="SSF53335">
    <property type="entry name" value="S-adenosyl-L-methionine-dependent methyltransferases"/>
    <property type="match status" value="1"/>
</dbReference>
<protein>
    <submittedName>
        <fullName evidence="2">UbiE/COQ5 methyltransferase-like protein</fullName>
    </submittedName>
</protein>
<evidence type="ECO:0000313" key="2">
    <source>
        <dbReference type="EMBL" id="TYP90782.1"/>
    </source>
</evidence>
<dbReference type="GO" id="GO:0032259">
    <property type="term" value="P:methylation"/>
    <property type="evidence" value="ECO:0007669"/>
    <property type="project" value="UniProtKB-KW"/>
</dbReference>
<gene>
    <name evidence="2" type="ORF">BD833_101501</name>
</gene>
<dbReference type="AlphaFoldDB" id="A0A5S5D7Q6"/>
<keyword evidence="2" id="KW-0489">Methyltransferase</keyword>